<keyword evidence="5" id="KW-0786">Thiamine pyrophosphate</keyword>
<sequence>MTIMDRTRGNLSKKMASRIRKDIVEMIHAAGSGHPGGSLSAADILATLYFEKMMINPKEPEKRDRDRFVLSKGHAAPALYATLSRRGYFDPSVLLGLRKMGSILQGHPDMRKVPGVDFSTGSLGQGFSGAVGMALANQLDRSSGKVYVLLGDGELNEGIVWEAAMAAGHYGLSNLIAIVDHNGLQIDGTNEEVMDLHPLDAKWSSFGWHVLMVDGHDHEALLDAYQEAEKQDRPVVLIANTVKGKGVSYMENQVEWHGKAPSDAELVQALKELGGDPS</sequence>
<evidence type="ECO:0000259" key="6">
    <source>
        <dbReference type="Pfam" id="PF00456"/>
    </source>
</evidence>
<dbReference type="PANTHER" id="PTHR47514:SF1">
    <property type="entry name" value="TRANSKETOLASE N-TERMINAL SECTION-RELATED"/>
    <property type="match status" value="1"/>
</dbReference>
<dbReference type="Gene3D" id="3.40.50.970">
    <property type="match status" value="1"/>
</dbReference>
<dbReference type="CDD" id="cd02012">
    <property type="entry name" value="TPP_TK"/>
    <property type="match status" value="1"/>
</dbReference>
<dbReference type="GO" id="GO:0016740">
    <property type="term" value="F:transferase activity"/>
    <property type="evidence" value="ECO:0007669"/>
    <property type="project" value="UniProtKB-KW"/>
</dbReference>
<comment type="caution">
    <text evidence="7">The sequence shown here is derived from an EMBL/GenBank/DDBJ whole genome shotgun (WGS) entry which is preliminary data.</text>
</comment>
<dbReference type="SUPFAM" id="SSF52518">
    <property type="entry name" value="Thiamin diphosphate-binding fold (THDP-binding)"/>
    <property type="match status" value="1"/>
</dbReference>
<evidence type="ECO:0000256" key="3">
    <source>
        <dbReference type="ARBA" id="ARBA00022679"/>
    </source>
</evidence>
<evidence type="ECO:0000313" key="7">
    <source>
        <dbReference type="EMBL" id="NDL68651.1"/>
    </source>
</evidence>
<dbReference type="InterPro" id="IPR005474">
    <property type="entry name" value="Transketolase_N"/>
</dbReference>
<dbReference type="EMBL" id="JAAEEH010000050">
    <property type="protein sequence ID" value="NDL68651.1"/>
    <property type="molecule type" value="Genomic_DNA"/>
</dbReference>
<accession>A0A7X5HY42</accession>
<evidence type="ECO:0000256" key="1">
    <source>
        <dbReference type="ARBA" id="ARBA00001964"/>
    </source>
</evidence>
<organism evidence="7 8">
    <name type="scientific">Anaerotalea alkaliphila</name>
    <dbReference type="NCBI Taxonomy" id="2662126"/>
    <lineage>
        <taxon>Bacteria</taxon>
        <taxon>Bacillati</taxon>
        <taxon>Bacillota</taxon>
        <taxon>Clostridia</taxon>
        <taxon>Eubacteriales</taxon>
        <taxon>Anaerotalea</taxon>
    </lineage>
</organism>
<dbReference type="InterPro" id="IPR049557">
    <property type="entry name" value="Transketolase_CS"/>
</dbReference>
<dbReference type="AlphaFoldDB" id="A0A7X5HY42"/>
<keyword evidence="8" id="KW-1185">Reference proteome</keyword>
<name>A0A7X5HY42_9FIRM</name>
<proteinExistence type="inferred from homology"/>
<keyword evidence="3" id="KW-0808">Transferase</keyword>
<evidence type="ECO:0000256" key="4">
    <source>
        <dbReference type="ARBA" id="ARBA00022723"/>
    </source>
</evidence>
<reference evidence="7 8" key="1">
    <citation type="submission" date="2020-01" db="EMBL/GenBank/DDBJ databases">
        <title>Anaeroalcalibacter tamaniensis gen. nov., sp. nov., moderately halophilic strictly anaerobic fermenter bacterium from mud volcano of Taman peninsula.</title>
        <authorList>
            <person name="Frolova A."/>
            <person name="Merkel A.Y."/>
            <person name="Slobodkin A.I."/>
        </authorList>
    </citation>
    <scope>NUCLEOTIDE SEQUENCE [LARGE SCALE GENOMIC DNA]</scope>
    <source>
        <strain evidence="7 8">F-3ap</strain>
    </source>
</reference>
<evidence type="ECO:0000313" key="8">
    <source>
        <dbReference type="Proteomes" id="UP000461585"/>
    </source>
</evidence>
<evidence type="ECO:0000256" key="2">
    <source>
        <dbReference type="ARBA" id="ARBA00007131"/>
    </source>
</evidence>
<dbReference type="Pfam" id="PF00456">
    <property type="entry name" value="Transketolase_N"/>
    <property type="match status" value="1"/>
</dbReference>
<feature type="domain" description="Transketolase N-terminal" evidence="6">
    <location>
        <begin position="13"/>
        <end position="277"/>
    </location>
</feature>
<dbReference type="InterPro" id="IPR029061">
    <property type="entry name" value="THDP-binding"/>
</dbReference>
<protein>
    <submittedName>
        <fullName evidence="7">Transketolase</fullName>
    </submittedName>
</protein>
<dbReference type="PROSITE" id="PS00801">
    <property type="entry name" value="TRANSKETOLASE_1"/>
    <property type="match status" value="1"/>
</dbReference>
<keyword evidence="4" id="KW-0479">Metal-binding</keyword>
<gene>
    <name evidence="7" type="ORF">GXN74_12975</name>
</gene>
<dbReference type="RefSeq" id="WP_162371371.1">
    <property type="nucleotide sequence ID" value="NZ_JAAEEH010000050.1"/>
</dbReference>
<evidence type="ECO:0000256" key="5">
    <source>
        <dbReference type="ARBA" id="ARBA00023052"/>
    </source>
</evidence>
<dbReference type="GO" id="GO:0046872">
    <property type="term" value="F:metal ion binding"/>
    <property type="evidence" value="ECO:0007669"/>
    <property type="project" value="UniProtKB-KW"/>
</dbReference>
<comment type="similarity">
    <text evidence="2">Belongs to the transketolase family.</text>
</comment>
<dbReference type="PANTHER" id="PTHR47514">
    <property type="entry name" value="TRANSKETOLASE N-TERMINAL SECTION-RELATED"/>
    <property type="match status" value="1"/>
</dbReference>
<dbReference type="Proteomes" id="UP000461585">
    <property type="component" value="Unassembled WGS sequence"/>
</dbReference>
<comment type="cofactor">
    <cofactor evidence="1">
        <name>thiamine diphosphate</name>
        <dbReference type="ChEBI" id="CHEBI:58937"/>
    </cofactor>
</comment>